<evidence type="ECO:0000313" key="3">
    <source>
        <dbReference type="EMBL" id="MDR7338982.1"/>
    </source>
</evidence>
<dbReference type="RefSeq" id="WP_270122933.1">
    <property type="nucleotide sequence ID" value="NZ_BAAAOM010000004.1"/>
</dbReference>
<sequence>MKETVSIDPDKVDQASNDLLELMEEFGTRTTSHSSEVANAMAGIDIQEFAFRAAHSAVSAFWATRAQGTRERLEEAACFLATHAATARANDEDAESDLVTLEADLCVSLDEYTKADYYAATGTTPPAPPSEEAVSVHGESVAV</sequence>
<evidence type="ECO:0000313" key="2">
    <source>
        <dbReference type="EMBL" id="MDA1386466.1"/>
    </source>
</evidence>
<dbReference type="Proteomes" id="UP001183604">
    <property type="component" value="Unassembled WGS sequence"/>
</dbReference>
<dbReference type="EMBL" id="JAVDYD010000001">
    <property type="protein sequence ID" value="MDR7338982.1"/>
    <property type="molecule type" value="Genomic_DNA"/>
</dbReference>
<evidence type="ECO:0000256" key="1">
    <source>
        <dbReference type="SAM" id="MobiDB-lite"/>
    </source>
</evidence>
<evidence type="ECO:0000313" key="5">
    <source>
        <dbReference type="Proteomes" id="UP001183604"/>
    </source>
</evidence>
<name>A0A9X3PJ53_9ACTN</name>
<organism evidence="2 4">
    <name type="scientific">Glycomyces lechevalierae</name>
    <dbReference type="NCBI Taxonomy" id="256034"/>
    <lineage>
        <taxon>Bacteria</taxon>
        <taxon>Bacillati</taxon>
        <taxon>Actinomycetota</taxon>
        <taxon>Actinomycetes</taxon>
        <taxon>Glycomycetales</taxon>
        <taxon>Glycomycetaceae</taxon>
        <taxon>Glycomyces</taxon>
    </lineage>
</organism>
<gene>
    <name evidence="3" type="ORF">J2S69_002701</name>
    <name evidence="2" type="ORF">O2L01_15825</name>
</gene>
<feature type="region of interest" description="Disordered" evidence="1">
    <location>
        <begin position="123"/>
        <end position="143"/>
    </location>
</feature>
<keyword evidence="5" id="KW-1185">Reference proteome</keyword>
<reference evidence="2" key="1">
    <citation type="submission" date="2022-12" db="EMBL/GenBank/DDBJ databases">
        <title>Gycomyces niveus sp.nov., a novel actinomycete isolated from soil in Shouguang.</title>
        <authorList>
            <person name="Yang X."/>
        </authorList>
    </citation>
    <scope>NUCLEOTIDE SEQUENCE</scope>
    <source>
        <strain evidence="2">DSM 44724</strain>
    </source>
</reference>
<evidence type="ECO:0000313" key="4">
    <source>
        <dbReference type="Proteomes" id="UP001145799"/>
    </source>
</evidence>
<reference evidence="3 5" key="2">
    <citation type="submission" date="2023-07" db="EMBL/GenBank/DDBJ databases">
        <title>Sequencing the genomes of 1000 actinobacteria strains.</title>
        <authorList>
            <person name="Klenk H.-P."/>
        </authorList>
    </citation>
    <scope>NUCLEOTIDE SEQUENCE [LARGE SCALE GENOMIC DNA]</scope>
    <source>
        <strain evidence="3 5">DSM 44724</strain>
    </source>
</reference>
<dbReference type="Proteomes" id="UP001145799">
    <property type="component" value="Unassembled WGS sequence"/>
</dbReference>
<comment type="caution">
    <text evidence="2">The sequence shown here is derived from an EMBL/GenBank/DDBJ whole genome shotgun (WGS) entry which is preliminary data.</text>
</comment>
<dbReference type="AlphaFoldDB" id="A0A9X3PJ53"/>
<protein>
    <submittedName>
        <fullName evidence="2">Uncharacterized protein</fullName>
    </submittedName>
</protein>
<proteinExistence type="predicted"/>
<dbReference type="EMBL" id="JAPZVQ010000009">
    <property type="protein sequence ID" value="MDA1386466.1"/>
    <property type="molecule type" value="Genomic_DNA"/>
</dbReference>
<accession>A0A9X3PJ53</accession>